<protein>
    <submittedName>
        <fullName evidence="1">Uncharacterized protein</fullName>
    </submittedName>
</protein>
<comment type="caution">
    <text evidence="1">The sequence shown here is derived from an EMBL/GenBank/DDBJ whole genome shotgun (WGS) entry which is preliminary data.</text>
</comment>
<proteinExistence type="predicted"/>
<gene>
    <name evidence="1" type="ORF">NP493_1368g00019</name>
</gene>
<keyword evidence="2" id="KW-1185">Reference proteome</keyword>
<dbReference type="EMBL" id="JAODUO010001383">
    <property type="protein sequence ID" value="KAK2165037.1"/>
    <property type="molecule type" value="Genomic_DNA"/>
</dbReference>
<sequence>MVDSFIGGCVTSKRYPFRGETDVSRVLSQPTWRSGNMSALPSSLPTLKSSPSICSFGGGFSQPTPTESCRDVFLAGTVSVSSPNGSVSFSVVGTSSALGDSVMMVTPGGLTPDTLCDHHES</sequence>
<evidence type="ECO:0000313" key="2">
    <source>
        <dbReference type="Proteomes" id="UP001209878"/>
    </source>
</evidence>
<evidence type="ECO:0000313" key="1">
    <source>
        <dbReference type="EMBL" id="KAK2165037.1"/>
    </source>
</evidence>
<accession>A0AAD9NCA4</accession>
<name>A0AAD9NCA4_RIDPI</name>
<reference evidence="1" key="1">
    <citation type="journal article" date="2023" name="Mol. Biol. Evol.">
        <title>Third-Generation Sequencing Reveals the Adaptive Role of the Epigenome in Three Deep-Sea Polychaetes.</title>
        <authorList>
            <person name="Perez M."/>
            <person name="Aroh O."/>
            <person name="Sun Y."/>
            <person name="Lan Y."/>
            <person name="Juniper S.K."/>
            <person name="Young C.R."/>
            <person name="Angers B."/>
            <person name="Qian P.Y."/>
        </authorList>
    </citation>
    <scope>NUCLEOTIDE SEQUENCE</scope>
    <source>
        <strain evidence="1">R07B-5</strain>
    </source>
</reference>
<organism evidence="1 2">
    <name type="scientific">Ridgeia piscesae</name>
    <name type="common">Tubeworm</name>
    <dbReference type="NCBI Taxonomy" id="27915"/>
    <lineage>
        <taxon>Eukaryota</taxon>
        <taxon>Metazoa</taxon>
        <taxon>Spiralia</taxon>
        <taxon>Lophotrochozoa</taxon>
        <taxon>Annelida</taxon>
        <taxon>Polychaeta</taxon>
        <taxon>Sedentaria</taxon>
        <taxon>Canalipalpata</taxon>
        <taxon>Sabellida</taxon>
        <taxon>Siboglinidae</taxon>
        <taxon>Ridgeia</taxon>
    </lineage>
</organism>
<dbReference type="Proteomes" id="UP001209878">
    <property type="component" value="Unassembled WGS sequence"/>
</dbReference>
<dbReference type="AlphaFoldDB" id="A0AAD9NCA4"/>